<dbReference type="AlphaFoldDB" id="A0A9X9LUA5"/>
<accession>A0A9X9LUA5</accession>
<dbReference type="EMBL" id="CYRY02018257">
    <property type="protein sequence ID" value="VCW96516.1"/>
    <property type="molecule type" value="Genomic_DNA"/>
</dbReference>
<proteinExistence type="predicted"/>
<gene>
    <name evidence="1" type="ORF">BN2614_LOCUS3</name>
</gene>
<comment type="caution">
    <text evidence="1">The sequence shown here is derived from an EMBL/GenBank/DDBJ whole genome shotgun (WGS) entry which is preliminary data.</text>
</comment>
<evidence type="ECO:0000313" key="1">
    <source>
        <dbReference type="EMBL" id="VCW96516.1"/>
    </source>
</evidence>
<dbReference type="Proteomes" id="UP000269945">
    <property type="component" value="Unassembled WGS sequence"/>
</dbReference>
<protein>
    <submittedName>
        <fullName evidence="1">Uncharacterized protein</fullName>
    </submittedName>
</protein>
<organism evidence="1 2">
    <name type="scientific">Gulo gulo</name>
    <name type="common">Wolverine</name>
    <name type="synonym">Gluton</name>
    <dbReference type="NCBI Taxonomy" id="48420"/>
    <lineage>
        <taxon>Eukaryota</taxon>
        <taxon>Metazoa</taxon>
        <taxon>Chordata</taxon>
        <taxon>Craniata</taxon>
        <taxon>Vertebrata</taxon>
        <taxon>Euteleostomi</taxon>
        <taxon>Mammalia</taxon>
        <taxon>Eutheria</taxon>
        <taxon>Laurasiatheria</taxon>
        <taxon>Carnivora</taxon>
        <taxon>Caniformia</taxon>
        <taxon>Musteloidea</taxon>
        <taxon>Mustelidae</taxon>
        <taxon>Guloninae</taxon>
        <taxon>Gulo</taxon>
    </lineage>
</organism>
<reference evidence="1 2" key="1">
    <citation type="submission" date="2018-10" db="EMBL/GenBank/DDBJ databases">
        <authorList>
            <person name="Ekblom R."/>
            <person name="Jareborg N."/>
        </authorList>
    </citation>
    <scope>NUCLEOTIDE SEQUENCE [LARGE SCALE GENOMIC DNA]</scope>
    <source>
        <tissue evidence="1">Muscle</tissue>
    </source>
</reference>
<sequence length="60" mass="6444">MSAAGKSPAVTCLVISLPLHIHLPQPRRSPPCIPEASLARGATNHSTFTSCSEIHKLWLI</sequence>
<keyword evidence="2" id="KW-1185">Reference proteome</keyword>
<name>A0A9X9LUA5_GULGU</name>
<evidence type="ECO:0000313" key="2">
    <source>
        <dbReference type="Proteomes" id="UP000269945"/>
    </source>
</evidence>